<evidence type="ECO:0000259" key="11">
    <source>
        <dbReference type="Pfam" id="PF02096"/>
    </source>
</evidence>
<evidence type="ECO:0000256" key="2">
    <source>
        <dbReference type="ARBA" id="ARBA00022448"/>
    </source>
</evidence>
<keyword evidence="6 10" id="KW-1133">Transmembrane helix</keyword>
<evidence type="ECO:0000313" key="12">
    <source>
        <dbReference type="EMBL" id="PIV00219.1"/>
    </source>
</evidence>
<keyword evidence="4 9" id="KW-0812">Transmembrane</keyword>
<evidence type="ECO:0000256" key="9">
    <source>
        <dbReference type="RuleBase" id="RU003945"/>
    </source>
</evidence>
<comment type="subcellular location">
    <subcellularLocation>
        <location evidence="1">Cell membrane</location>
        <topology evidence="1">Multi-pass membrane protein</topology>
    </subcellularLocation>
    <subcellularLocation>
        <location evidence="9">Membrane</location>
        <topology evidence="9">Multi-pass membrane protein</topology>
    </subcellularLocation>
</comment>
<evidence type="ECO:0000256" key="5">
    <source>
        <dbReference type="ARBA" id="ARBA00022927"/>
    </source>
</evidence>
<keyword evidence="8" id="KW-0143">Chaperone</keyword>
<dbReference type="CDD" id="cd20070">
    <property type="entry name" value="5TM_YidC_Alb3"/>
    <property type="match status" value="1"/>
</dbReference>
<dbReference type="InterPro" id="IPR028055">
    <property type="entry name" value="YidC/Oxa/ALB_C"/>
</dbReference>
<dbReference type="PANTHER" id="PTHR12428">
    <property type="entry name" value="OXA1"/>
    <property type="match status" value="1"/>
</dbReference>
<comment type="caution">
    <text evidence="12">The sequence shown here is derived from an EMBL/GenBank/DDBJ whole genome shotgun (WGS) entry which is preliminary data.</text>
</comment>
<evidence type="ECO:0000313" key="13">
    <source>
        <dbReference type="Proteomes" id="UP000229631"/>
    </source>
</evidence>
<evidence type="ECO:0000256" key="10">
    <source>
        <dbReference type="SAM" id="Phobius"/>
    </source>
</evidence>
<evidence type="ECO:0000256" key="8">
    <source>
        <dbReference type="ARBA" id="ARBA00023186"/>
    </source>
</evidence>
<dbReference type="GO" id="GO:0032977">
    <property type="term" value="F:membrane insertase activity"/>
    <property type="evidence" value="ECO:0007669"/>
    <property type="project" value="InterPro"/>
</dbReference>
<keyword evidence="7 10" id="KW-0472">Membrane</keyword>
<keyword evidence="3" id="KW-1003">Cell membrane</keyword>
<protein>
    <recommendedName>
        <fullName evidence="11">Membrane insertase YidC/Oxa/ALB C-terminal domain-containing protein</fullName>
    </recommendedName>
</protein>
<feature type="transmembrane region" description="Helical" evidence="10">
    <location>
        <begin position="12"/>
        <end position="39"/>
    </location>
</feature>
<dbReference type="Proteomes" id="UP000229631">
    <property type="component" value="Unassembled WGS sequence"/>
</dbReference>
<feature type="transmembrane region" description="Helical" evidence="10">
    <location>
        <begin position="131"/>
        <end position="149"/>
    </location>
</feature>
<dbReference type="Pfam" id="PF02096">
    <property type="entry name" value="60KD_IMP"/>
    <property type="match status" value="1"/>
</dbReference>
<dbReference type="EMBL" id="PEVC01000060">
    <property type="protein sequence ID" value="PIV00219.1"/>
    <property type="molecule type" value="Genomic_DNA"/>
</dbReference>
<reference evidence="13" key="1">
    <citation type="submission" date="2017-09" db="EMBL/GenBank/DDBJ databases">
        <title>Depth-based differentiation of microbial function through sediment-hosted aquifers and enrichment of novel symbionts in the deep terrestrial subsurface.</title>
        <authorList>
            <person name="Probst A.J."/>
            <person name="Ladd B."/>
            <person name="Jarett J.K."/>
            <person name="Geller-Mcgrath D.E."/>
            <person name="Sieber C.M.K."/>
            <person name="Emerson J.B."/>
            <person name="Anantharaman K."/>
            <person name="Thomas B.C."/>
            <person name="Malmstrom R."/>
            <person name="Stieglmeier M."/>
            <person name="Klingl A."/>
            <person name="Woyke T."/>
            <person name="Ryan C.M."/>
            <person name="Banfield J.F."/>
        </authorList>
    </citation>
    <scope>NUCLEOTIDE SEQUENCE [LARGE SCALE GENOMIC DNA]</scope>
</reference>
<name>A0A2M7BAW4_9BACT</name>
<feature type="transmembrane region" description="Helical" evidence="10">
    <location>
        <begin position="232"/>
        <end position="249"/>
    </location>
</feature>
<dbReference type="AlphaFoldDB" id="A0A2M7BAW4"/>
<dbReference type="GO" id="GO:0015031">
    <property type="term" value="P:protein transport"/>
    <property type="evidence" value="ECO:0007669"/>
    <property type="project" value="UniProtKB-KW"/>
</dbReference>
<dbReference type="NCBIfam" id="TIGR03592">
    <property type="entry name" value="yidC_oxa1_cterm"/>
    <property type="match status" value="1"/>
</dbReference>
<evidence type="ECO:0000256" key="6">
    <source>
        <dbReference type="ARBA" id="ARBA00022989"/>
    </source>
</evidence>
<dbReference type="GO" id="GO:0005886">
    <property type="term" value="C:plasma membrane"/>
    <property type="evidence" value="ECO:0007669"/>
    <property type="project" value="UniProtKB-SubCell"/>
</dbReference>
<proteinExistence type="inferred from homology"/>
<sequence>MFQFLSQPILNALILLYKVLFSNLGLAILALTSIVRLALIPLTNPQLKSAQKMQEINPELEDLKKKFKDDKQKLMQAQMELYKKHGINPAAGCLPQIVQFVILISLYQAFNQVIKPDVGLVNKLNQNLYPIAKLATGSVLNLNFLYLNLSKPDLIHLPGFVALPGLFVILATIFQFLSSKMMMPMAKKEEKLAKVTEGKTDDFTSSMQKQMLYLFPIMTLIFGYTMPSGVMLYWFAFSFFSFLQQMFIVKKNKNKLAVTK</sequence>
<dbReference type="InterPro" id="IPR001708">
    <property type="entry name" value="YidC/ALB3/OXA1/COX18"/>
</dbReference>
<comment type="similarity">
    <text evidence="9">Belongs to the OXA1/ALB3/YidC family.</text>
</comment>
<gene>
    <name evidence="12" type="ORF">COS54_03495</name>
</gene>
<dbReference type="PANTHER" id="PTHR12428:SF65">
    <property type="entry name" value="CYTOCHROME C OXIDASE ASSEMBLY PROTEIN COX18, MITOCHONDRIAL"/>
    <property type="match status" value="1"/>
</dbReference>
<dbReference type="GO" id="GO:0051205">
    <property type="term" value="P:protein insertion into membrane"/>
    <property type="evidence" value="ECO:0007669"/>
    <property type="project" value="TreeGrafter"/>
</dbReference>
<keyword evidence="5" id="KW-0653">Protein transport</keyword>
<evidence type="ECO:0000256" key="7">
    <source>
        <dbReference type="ARBA" id="ARBA00023136"/>
    </source>
</evidence>
<evidence type="ECO:0000256" key="4">
    <source>
        <dbReference type="ARBA" id="ARBA00022692"/>
    </source>
</evidence>
<feature type="transmembrane region" description="Helical" evidence="10">
    <location>
        <begin position="155"/>
        <end position="177"/>
    </location>
</feature>
<feature type="domain" description="Membrane insertase YidC/Oxa/ALB C-terminal" evidence="11">
    <location>
        <begin position="25"/>
        <end position="249"/>
    </location>
</feature>
<dbReference type="InterPro" id="IPR047196">
    <property type="entry name" value="YidC_ALB_C"/>
</dbReference>
<accession>A0A2M7BAW4</accession>
<evidence type="ECO:0000256" key="3">
    <source>
        <dbReference type="ARBA" id="ARBA00022475"/>
    </source>
</evidence>
<keyword evidence="2" id="KW-0813">Transport</keyword>
<evidence type="ECO:0000256" key="1">
    <source>
        <dbReference type="ARBA" id="ARBA00004651"/>
    </source>
</evidence>
<organism evidence="12 13">
    <name type="scientific">Candidatus Shapirobacteria bacterium CG03_land_8_20_14_0_80_39_12</name>
    <dbReference type="NCBI Taxonomy" id="1974879"/>
    <lineage>
        <taxon>Bacteria</taxon>
        <taxon>Candidatus Shapironibacteriota</taxon>
    </lineage>
</organism>